<gene>
    <name evidence="1" type="ORF">QWZ10_00140</name>
    <name evidence="2" type="ORF">QWZ10_20430</name>
</gene>
<comment type="caution">
    <text evidence="2">The sequence shown here is derived from an EMBL/GenBank/DDBJ whole genome shotgun (WGS) entry which is preliminary data.</text>
</comment>
<keyword evidence="3" id="KW-1185">Reference proteome</keyword>
<name>A0ABT8D9Q9_9RHOB</name>
<dbReference type="EMBL" id="JAUFRC010000001">
    <property type="protein sequence ID" value="MDN3713518.1"/>
    <property type="molecule type" value="Genomic_DNA"/>
</dbReference>
<reference evidence="3" key="2">
    <citation type="journal article" date="2019" name="Int. J. Syst. Evol. Microbiol.">
        <title>The Global Catalogue of Microorganisms (GCM) 10K type strain sequencing project: providing services to taxonomists for standard genome sequencing and annotation.</title>
        <authorList>
            <consortium name="The Broad Institute Genomics Platform"/>
            <consortium name="The Broad Institute Genome Sequencing Center for Infectious Disease"/>
            <person name="Wu L."/>
            <person name="Ma J."/>
        </authorList>
    </citation>
    <scope>NUCLEOTIDE SEQUENCE [LARGE SCALE GENOMIC DNA]</scope>
    <source>
        <strain evidence="3">CECT 8482</strain>
    </source>
</reference>
<accession>A0ABT8D9Q9</accession>
<evidence type="ECO:0000313" key="2">
    <source>
        <dbReference type="EMBL" id="MDN3713518.1"/>
    </source>
</evidence>
<dbReference type="EMBL" id="JAUFRC010000001">
    <property type="protein sequence ID" value="MDN3710632.1"/>
    <property type="molecule type" value="Genomic_DNA"/>
</dbReference>
<reference evidence="2" key="3">
    <citation type="submission" date="2023-06" db="EMBL/GenBank/DDBJ databases">
        <authorList>
            <person name="Lucena T."/>
            <person name="Sun Q."/>
        </authorList>
    </citation>
    <scope>NUCLEOTIDE SEQUENCE</scope>
    <source>
        <strain evidence="2">CECT 8482</strain>
    </source>
</reference>
<organism evidence="2 3">
    <name type="scientific">Paracoccus cavernae</name>
    <dbReference type="NCBI Taxonomy" id="1571207"/>
    <lineage>
        <taxon>Bacteria</taxon>
        <taxon>Pseudomonadati</taxon>
        <taxon>Pseudomonadota</taxon>
        <taxon>Alphaproteobacteria</taxon>
        <taxon>Rhodobacterales</taxon>
        <taxon>Paracoccaceae</taxon>
        <taxon>Paracoccus</taxon>
    </lineage>
</organism>
<dbReference type="Proteomes" id="UP001243846">
    <property type="component" value="Unassembled WGS sequence"/>
</dbReference>
<dbReference type="RefSeq" id="WP_377786289.1">
    <property type="nucleotide sequence ID" value="NZ_JBHUOC010000001.1"/>
</dbReference>
<sequence length="71" mass="7740">MGCLKILPFVFFLGPGSLLSDTLSGALDGDTTGCHIFQDDWAGLMHSEADVENFAEILHNADEQVVRECLQ</sequence>
<reference evidence="2" key="1">
    <citation type="journal article" date="2014" name="Int. J. Syst. Evol. Microbiol.">
        <title>Complete genome of a new Firmicutes species belonging to the dominant human colonic microbiota ('Ruminococcus bicirculans') reveals two chromosomes and a selective capacity to utilize plant glucans.</title>
        <authorList>
            <consortium name="NISC Comparative Sequencing Program"/>
            <person name="Wegmann U."/>
            <person name="Louis P."/>
            <person name="Goesmann A."/>
            <person name="Henrissat B."/>
            <person name="Duncan S.H."/>
            <person name="Flint H.J."/>
        </authorList>
    </citation>
    <scope>NUCLEOTIDE SEQUENCE</scope>
    <source>
        <strain evidence="2">CECT 8482</strain>
    </source>
</reference>
<protein>
    <submittedName>
        <fullName evidence="2">Uncharacterized protein</fullName>
    </submittedName>
</protein>
<evidence type="ECO:0000313" key="3">
    <source>
        <dbReference type="Proteomes" id="UP001243846"/>
    </source>
</evidence>
<evidence type="ECO:0000313" key="1">
    <source>
        <dbReference type="EMBL" id="MDN3710632.1"/>
    </source>
</evidence>
<proteinExistence type="predicted"/>